<dbReference type="InterPro" id="IPR025855">
    <property type="entry name" value="Replic_Relax"/>
</dbReference>
<dbReference type="EMBL" id="BNJF01000004">
    <property type="protein sequence ID" value="GHO49190.1"/>
    <property type="molecule type" value="Genomic_DNA"/>
</dbReference>
<gene>
    <name evidence="2" type="ORF">KSX_73530</name>
</gene>
<organism evidence="2 3">
    <name type="scientific">Ktedonospora formicarum</name>
    <dbReference type="NCBI Taxonomy" id="2778364"/>
    <lineage>
        <taxon>Bacteria</taxon>
        <taxon>Bacillati</taxon>
        <taxon>Chloroflexota</taxon>
        <taxon>Ktedonobacteria</taxon>
        <taxon>Ktedonobacterales</taxon>
        <taxon>Ktedonobacteraceae</taxon>
        <taxon>Ktedonospora</taxon>
    </lineage>
</organism>
<dbReference type="Proteomes" id="UP000612362">
    <property type="component" value="Unassembled WGS sequence"/>
</dbReference>
<dbReference type="Gene3D" id="1.10.10.10">
    <property type="entry name" value="Winged helix-like DNA-binding domain superfamily/Winged helix DNA-binding domain"/>
    <property type="match status" value="2"/>
</dbReference>
<dbReference type="GO" id="GO:0003700">
    <property type="term" value="F:DNA-binding transcription factor activity"/>
    <property type="evidence" value="ECO:0007669"/>
    <property type="project" value="InterPro"/>
</dbReference>
<dbReference type="AlphaFoldDB" id="A0A8J3MY16"/>
<evidence type="ECO:0000259" key="1">
    <source>
        <dbReference type="Pfam" id="PF01022"/>
    </source>
</evidence>
<accession>A0A8J3MY16</accession>
<keyword evidence="3" id="KW-1185">Reference proteome</keyword>
<comment type="caution">
    <text evidence="2">The sequence shown here is derived from an EMBL/GenBank/DDBJ whole genome shotgun (WGS) entry which is preliminary data.</text>
</comment>
<feature type="domain" description="HTH arsR-type" evidence="1">
    <location>
        <begin position="25"/>
        <end position="66"/>
    </location>
</feature>
<protein>
    <recommendedName>
        <fullName evidence="1">HTH arsR-type domain-containing protein</fullName>
    </recommendedName>
</protein>
<name>A0A8J3MY16_9CHLR</name>
<dbReference type="Pfam" id="PF01022">
    <property type="entry name" value="HTH_5"/>
    <property type="match status" value="1"/>
</dbReference>
<evidence type="ECO:0000313" key="3">
    <source>
        <dbReference type="Proteomes" id="UP000612362"/>
    </source>
</evidence>
<reference evidence="2" key="1">
    <citation type="submission" date="2020-10" db="EMBL/GenBank/DDBJ databases">
        <title>Taxonomic study of unclassified bacteria belonging to the class Ktedonobacteria.</title>
        <authorList>
            <person name="Yabe S."/>
            <person name="Wang C.M."/>
            <person name="Zheng Y."/>
            <person name="Sakai Y."/>
            <person name="Cavaletti L."/>
            <person name="Monciardini P."/>
            <person name="Donadio S."/>
        </authorList>
    </citation>
    <scope>NUCLEOTIDE SEQUENCE</scope>
    <source>
        <strain evidence="2">SOSP1-1</strain>
    </source>
</reference>
<dbReference type="Pfam" id="PF13814">
    <property type="entry name" value="Replic_Relax"/>
    <property type="match status" value="1"/>
</dbReference>
<dbReference type="InterPro" id="IPR036390">
    <property type="entry name" value="WH_DNA-bd_sf"/>
</dbReference>
<dbReference type="RefSeq" id="WP_220198298.1">
    <property type="nucleotide sequence ID" value="NZ_BNJF01000004.1"/>
</dbReference>
<evidence type="ECO:0000313" key="2">
    <source>
        <dbReference type="EMBL" id="GHO49190.1"/>
    </source>
</evidence>
<dbReference type="SUPFAM" id="SSF46785">
    <property type="entry name" value="Winged helix' DNA-binding domain"/>
    <property type="match status" value="2"/>
</dbReference>
<dbReference type="InterPro" id="IPR036388">
    <property type="entry name" value="WH-like_DNA-bd_sf"/>
</dbReference>
<sequence>MHPQTNEPVPSLIADLENDLSMNERILLWLLKQPLQRIGDLAFTLKRHASSISRHLDVLERQGLVEPIRVCLTEATLYYLTTAGIGIVADILGADPVKLAQVWKAGERHLLGQLSRLSPLLRLRDVVHGFVAHTPTRLAHSGGHTATLRWHQVQEYTHSFLFKGKPERCRVDAILAMVRPALHGDNTQDEALFSVLWMLDPGLVGRGDLRLIQQRLEALLKFRESAERWPWYSHFPPLLILTRDTRSRTLWQRRAKAASERLRVAPLVGAIANLASDTVSSRSNPWLLPWQHLATERPCHLEEILHPMPTQATLPHVLAPKMMPPGIFALSQKKSKQPKLMKETLSTHILLNGKDKRENIALLGLQLSQRHLECLLRLYEHPLLSRDELATFTRLQPDTVTRYLYDLRKHACIERYDTPHAKRYALSERGGRFIAMYLQLSLLHVFESSASGAYVQRGVPHLLRRIAHTAGIYSFLARMQEGAEREGHVLEWWETEERSARRYRMQGQWHNFLPDATFCYAAGAKRFCSWLEWDEGTMHARDLTTKFSSYAHYLETQTWMREYATLPILLVVVPHPGQEQRMSHVVRNALEDTSLVVRVTTTTRLDEKGPLAEIWHQILPPTKNQQRGLLDVSH</sequence>
<proteinExistence type="predicted"/>
<dbReference type="InterPro" id="IPR001845">
    <property type="entry name" value="HTH_ArsR_DNA-bd_dom"/>
</dbReference>